<dbReference type="GO" id="GO:0016787">
    <property type="term" value="F:hydrolase activity"/>
    <property type="evidence" value="ECO:0007669"/>
    <property type="project" value="UniProtKB-KW"/>
</dbReference>
<protein>
    <recommendedName>
        <fullName evidence="4">Phosphatidic acid phosphatase type 2/haloperoxidase domain-containing protein</fullName>
    </recommendedName>
</protein>
<evidence type="ECO:0000313" key="2">
    <source>
        <dbReference type="EMBL" id="ERM94636.1"/>
    </source>
</evidence>
<dbReference type="eggNOG" id="KOG3146">
    <property type="taxonomic scope" value="Eukaryota"/>
</dbReference>
<evidence type="ECO:0000256" key="1">
    <source>
        <dbReference type="ARBA" id="ARBA00022801"/>
    </source>
</evidence>
<name>W1NGP0_AMBTC</name>
<organism evidence="2 3">
    <name type="scientific">Amborella trichopoda</name>
    <dbReference type="NCBI Taxonomy" id="13333"/>
    <lineage>
        <taxon>Eukaryota</taxon>
        <taxon>Viridiplantae</taxon>
        <taxon>Streptophyta</taxon>
        <taxon>Embryophyta</taxon>
        <taxon>Tracheophyta</taxon>
        <taxon>Spermatophyta</taxon>
        <taxon>Magnoliopsida</taxon>
        <taxon>Amborellales</taxon>
        <taxon>Amborellaceae</taxon>
        <taxon>Amborella</taxon>
    </lineage>
</organism>
<keyword evidence="3" id="KW-1185">Reference proteome</keyword>
<accession>W1NGP0</accession>
<dbReference type="PANTHER" id="PTHR11247">
    <property type="entry name" value="PALMITOYL-PROTEIN THIOESTERASE/DOLICHYLDIPHOSPHATASE 1"/>
    <property type="match status" value="1"/>
</dbReference>
<sequence length="209" mass="23000">MALLISQTLHADPKTHHIWSFQAEILKPNSVYNKPIRESLTLCRLKPSSVYLKPIGESGPLTSRRALNFSGVANIGVLGPVIKPMMSGSEVCRSNESMDGGYMETEAMLNHGSLGTRKAAWIDRWESAVNSSSKWLVFSLFGVAVIWKHDGEVMWAAMGSVINSMISMALKRLLNQQRPSSASRVDPGMPSSHAQSISFITNFCVLSYK</sequence>
<dbReference type="STRING" id="13333.W1NGP0"/>
<dbReference type="Gramene" id="ERM94636">
    <property type="protein sequence ID" value="ERM94636"/>
    <property type="gene ID" value="AMTR_s00011p00194540"/>
</dbReference>
<dbReference type="PANTHER" id="PTHR11247:SF40">
    <property type="entry name" value="LIPID PHOSPHATE PHOSPHATASE EPSILON 1, CHLOROPLASTIC"/>
    <property type="match status" value="1"/>
</dbReference>
<proteinExistence type="predicted"/>
<dbReference type="HOGENOM" id="CLU_1317005_0_0_1"/>
<dbReference type="AlphaFoldDB" id="W1NGP0"/>
<evidence type="ECO:0000313" key="3">
    <source>
        <dbReference type="Proteomes" id="UP000017836"/>
    </source>
</evidence>
<dbReference type="Proteomes" id="UP000017836">
    <property type="component" value="Unassembled WGS sequence"/>
</dbReference>
<dbReference type="EMBL" id="KI397507">
    <property type="protein sequence ID" value="ERM94636.1"/>
    <property type="molecule type" value="Genomic_DNA"/>
</dbReference>
<keyword evidence="1" id="KW-0378">Hydrolase</keyword>
<gene>
    <name evidence="2" type="ORF">AMTR_s00011p00194540</name>
</gene>
<evidence type="ECO:0008006" key="4">
    <source>
        <dbReference type="Google" id="ProtNLM"/>
    </source>
</evidence>
<reference evidence="3" key="1">
    <citation type="journal article" date="2013" name="Science">
        <title>The Amborella genome and the evolution of flowering plants.</title>
        <authorList>
            <consortium name="Amborella Genome Project"/>
        </authorList>
    </citation>
    <scope>NUCLEOTIDE SEQUENCE [LARGE SCALE GENOMIC DNA]</scope>
</reference>